<keyword evidence="4" id="KW-0539">Nucleus</keyword>
<evidence type="ECO:0000313" key="8">
    <source>
        <dbReference type="Proteomes" id="UP000053573"/>
    </source>
</evidence>
<evidence type="ECO:0000256" key="1">
    <source>
        <dbReference type="ARBA" id="ARBA00023015"/>
    </source>
</evidence>
<evidence type="ECO:0000256" key="2">
    <source>
        <dbReference type="ARBA" id="ARBA00023125"/>
    </source>
</evidence>
<dbReference type="GO" id="GO:0000981">
    <property type="term" value="F:DNA-binding transcription factor activity, RNA polymerase II-specific"/>
    <property type="evidence" value="ECO:0007669"/>
    <property type="project" value="InterPro"/>
</dbReference>
<dbReference type="OrthoDB" id="4185944at2759"/>
<dbReference type="InterPro" id="IPR001138">
    <property type="entry name" value="Zn2Cys6_DnaBD"/>
</dbReference>
<dbReference type="STRING" id="2060906.A0A0H1B9J9"/>
<proteinExistence type="predicted"/>
<evidence type="ECO:0000256" key="4">
    <source>
        <dbReference type="ARBA" id="ARBA00023242"/>
    </source>
</evidence>
<feature type="compositionally biased region" description="Low complexity" evidence="5">
    <location>
        <begin position="380"/>
        <end position="393"/>
    </location>
</feature>
<dbReference type="SMART" id="SM00066">
    <property type="entry name" value="GAL4"/>
    <property type="match status" value="1"/>
</dbReference>
<reference evidence="8" key="1">
    <citation type="journal article" date="2015" name="PLoS Genet.">
        <title>The dynamic genome and transcriptome of the human fungal pathogen Blastomyces and close relative Emmonsia.</title>
        <authorList>
            <person name="Munoz J.F."/>
            <person name="Gauthier G.M."/>
            <person name="Desjardins C.A."/>
            <person name="Gallo J.E."/>
            <person name="Holder J."/>
            <person name="Sullivan T.D."/>
            <person name="Marty A.J."/>
            <person name="Carmen J.C."/>
            <person name="Chen Z."/>
            <person name="Ding L."/>
            <person name="Gujja S."/>
            <person name="Magrini V."/>
            <person name="Misas E."/>
            <person name="Mitreva M."/>
            <person name="Priest M."/>
            <person name="Saif S."/>
            <person name="Whiston E.A."/>
            <person name="Young S."/>
            <person name="Zeng Q."/>
            <person name="Goldman W.E."/>
            <person name="Mardis E.R."/>
            <person name="Taylor J.W."/>
            <person name="McEwen J.G."/>
            <person name="Clay O.K."/>
            <person name="Klein B.S."/>
            <person name="Cuomo C.A."/>
        </authorList>
    </citation>
    <scope>NUCLEOTIDE SEQUENCE [LARGE SCALE GENOMIC DNA]</scope>
    <source>
        <strain evidence="8">UAMH 139</strain>
    </source>
</reference>
<dbReference type="PROSITE" id="PS00463">
    <property type="entry name" value="ZN2_CY6_FUNGAL_1"/>
    <property type="match status" value="1"/>
</dbReference>
<keyword evidence="2" id="KW-0238">DNA-binding</keyword>
<dbReference type="InterPro" id="IPR036864">
    <property type="entry name" value="Zn2-C6_fun-type_DNA-bd_sf"/>
</dbReference>
<keyword evidence="1" id="KW-0805">Transcription regulation</keyword>
<evidence type="ECO:0000313" key="7">
    <source>
        <dbReference type="EMBL" id="KLJ08129.1"/>
    </source>
</evidence>
<dbReference type="CDD" id="cd00067">
    <property type="entry name" value="GAL4"/>
    <property type="match status" value="1"/>
</dbReference>
<keyword evidence="3" id="KW-0804">Transcription</keyword>
<dbReference type="Gene3D" id="4.10.240.10">
    <property type="entry name" value="Zn(2)-C6 fungal-type DNA-binding domain"/>
    <property type="match status" value="1"/>
</dbReference>
<gene>
    <name evidence="7" type="ORF">EMPG_16418</name>
</gene>
<feature type="region of interest" description="Disordered" evidence="5">
    <location>
        <begin position="69"/>
        <end position="89"/>
    </location>
</feature>
<dbReference type="GO" id="GO:0008270">
    <property type="term" value="F:zinc ion binding"/>
    <property type="evidence" value="ECO:0007669"/>
    <property type="project" value="InterPro"/>
</dbReference>
<dbReference type="EMBL" id="LDEV01002659">
    <property type="protein sequence ID" value="KLJ08129.1"/>
    <property type="molecule type" value="Genomic_DNA"/>
</dbReference>
<feature type="compositionally biased region" description="Polar residues" evidence="5">
    <location>
        <begin position="211"/>
        <end position="229"/>
    </location>
</feature>
<feature type="domain" description="Zn(2)-C6 fungal-type" evidence="6">
    <location>
        <begin position="10"/>
        <end position="45"/>
    </location>
</feature>
<feature type="compositionally biased region" description="Polar residues" evidence="5">
    <location>
        <begin position="183"/>
        <end position="196"/>
    </location>
</feature>
<dbReference type="GO" id="GO:0003677">
    <property type="term" value="F:DNA binding"/>
    <property type="evidence" value="ECO:0007669"/>
    <property type="project" value="UniProtKB-KW"/>
</dbReference>
<evidence type="ECO:0000256" key="3">
    <source>
        <dbReference type="ARBA" id="ARBA00023163"/>
    </source>
</evidence>
<dbReference type="PROSITE" id="PS50048">
    <property type="entry name" value="ZN2_CY6_FUNGAL_2"/>
    <property type="match status" value="1"/>
</dbReference>
<dbReference type="SUPFAM" id="SSF57701">
    <property type="entry name" value="Zn2/Cys6 DNA-binding domain"/>
    <property type="match status" value="1"/>
</dbReference>
<dbReference type="Pfam" id="PF00172">
    <property type="entry name" value="Zn_clus"/>
    <property type="match status" value="1"/>
</dbReference>
<protein>
    <recommendedName>
        <fullName evidence="6">Zn(2)-C6 fungal-type domain-containing protein</fullName>
    </recommendedName>
</protein>
<comment type="caution">
    <text evidence="7">The sequence shown here is derived from an EMBL/GenBank/DDBJ whole genome shotgun (WGS) entry which is preliminary data.</text>
</comment>
<accession>A0A0H1B9J9</accession>
<dbReference type="Proteomes" id="UP000053573">
    <property type="component" value="Unassembled WGS sequence"/>
</dbReference>
<organism evidence="7 8">
    <name type="scientific">Blastomyces silverae</name>
    <dbReference type="NCBI Taxonomy" id="2060906"/>
    <lineage>
        <taxon>Eukaryota</taxon>
        <taxon>Fungi</taxon>
        <taxon>Dikarya</taxon>
        <taxon>Ascomycota</taxon>
        <taxon>Pezizomycotina</taxon>
        <taxon>Eurotiomycetes</taxon>
        <taxon>Eurotiomycetidae</taxon>
        <taxon>Onygenales</taxon>
        <taxon>Ajellomycetaceae</taxon>
        <taxon>Blastomyces</taxon>
    </lineage>
</organism>
<dbReference type="AlphaFoldDB" id="A0A0H1B9J9"/>
<sequence>MATTSSRRYACDRCRAHKLRCNRDLMATTNSPCLRCRKAKVDCSIASVVRVGSSAGLVGVFPAEMDAVNSTPNGGSGDGLHNPPNQSSTTLQQIWRDSVSGVSAAIHDSQPTSVSWSNLNQSNFLEGQENFGESMDTDALLPPAVPLNLQEVEPSYRNDFSTNDFGALQSTIFGSHPTHDISIDQTQSNSTDNTPLHSLGDQRDPFPVISDPNSLVNDNSGTPSSTIPTAESGGGENLSPVGLKDACIQQLSDLNAILMKDFHRAEILKHSCSYLFDSPDKAMPQYLHAMLEKSVIEEDSVRNMIRGSEQFLEIIRLCKRTAVISLELPPEAYPESNAAHEDGPEGPAIEPEISPEERIAIRWKVLQSGFRRSKAPPASPLATSSSSSLLAPSAPKLDVPTTLTILSCYTTLLRIYKTLFSILSDFFDSSCAFAEILKLPPLVSALQINGFMVGDNGCLHIRILLETSRHLLSSIQKALDEVLVDRLAQSLLETLLKQEGVASLEDSEAGMKPVREFFSIIEKKLR</sequence>
<keyword evidence="8" id="KW-1185">Reference proteome</keyword>
<feature type="region of interest" description="Disordered" evidence="5">
    <location>
        <begin position="176"/>
        <end position="238"/>
    </location>
</feature>
<feature type="region of interest" description="Disordered" evidence="5">
    <location>
        <begin position="372"/>
        <end position="393"/>
    </location>
</feature>
<name>A0A0H1B9J9_9EURO</name>
<evidence type="ECO:0000259" key="6">
    <source>
        <dbReference type="PROSITE" id="PS50048"/>
    </source>
</evidence>
<evidence type="ECO:0000256" key="5">
    <source>
        <dbReference type="SAM" id="MobiDB-lite"/>
    </source>
</evidence>